<proteinExistence type="predicted"/>
<dbReference type="SMART" id="SM00448">
    <property type="entry name" value="REC"/>
    <property type="match status" value="1"/>
</dbReference>
<dbReference type="Proteomes" id="UP001203945">
    <property type="component" value="Unassembled WGS sequence"/>
</dbReference>
<dbReference type="PROSITE" id="PS50110">
    <property type="entry name" value="RESPONSE_REGULATORY"/>
    <property type="match status" value="1"/>
</dbReference>
<dbReference type="InterPro" id="IPR052016">
    <property type="entry name" value="Bact_Sigma-Reg"/>
</dbReference>
<dbReference type="Gene3D" id="3.40.50.2300">
    <property type="match status" value="1"/>
</dbReference>
<feature type="modified residue" description="4-aspartylphosphate" evidence="2">
    <location>
        <position position="75"/>
    </location>
</feature>
<sequence>MKKPNRSVTPASGKVAAQPKTRLGRRVLLVDDSRAQRRMLAIQLQRAGYKVSEASSGQEALDLCMAENPHLILSDWVMPGMSGPEFCRAFRAMPREGYGYFILLTSKTEKGDIAHGLEAGADDFLTKPVSGAELLARLSAAERILKFEEELRAANDHLRNTLNKLNEAQEAMERDLAEARKLQQGLFRNRSGRFTDFDLSLLLRPAGHIGGDLVGFFPINDERVGIFAIDVSGHGVAAALLTAQLATHLSGSTEQNVALRAAQNGVDAVSPAALAKFFNNMLLEEVQTDTYFTMIYAELDHAKGHVRLVQAGHPHPLLQRSDGRIERLGRGGMPVGIFEKPQFDEISVALEPGDRLIIASDGVTEASNPAGMLLGDDGLEAIMRTNQMLEGHNFLESMSWSISEYAHGERCDDISAVLIERRAVPKVLTYPPRDR</sequence>
<dbReference type="InterPro" id="IPR036457">
    <property type="entry name" value="PPM-type-like_dom_sf"/>
</dbReference>
<evidence type="ECO:0000259" key="4">
    <source>
        <dbReference type="PROSITE" id="PS50110"/>
    </source>
</evidence>
<dbReference type="EMBL" id="JAKZEU010000003">
    <property type="protein sequence ID" value="MCQ0970887.1"/>
    <property type="molecule type" value="Genomic_DNA"/>
</dbReference>
<keyword evidence="6" id="KW-1185">Reference proteome</keyword>
<dbReference type="SUPFAM" id="SSF52172">
    <property type="entry name" value="CheY-like"/>
    <property type="match status" value="1"/>
</dbReference>
<organism evidence="5 6">
    <name type="scientific">Paracoccus albicereus</name>
    <dbReference type="NCBI Taxonomy" id="2922394"/>
    <lineage>
        <taxon>Bacteria</taxon>
        <taxon>Pseudomonadati</taxon>
        <taxon>Pseudomonadota</taxon>
        <taxon>Alphaproteobacteria</taxon>
        <taxon>Rhodobacterales</taxon>
        <taxon>Paracoccaceae</taxon>
        <taxon>Paracoccus</taxon>
    </lineage>
</organism>
<keyword evidence="3" id="KW-0175">Coiled coil</keyword>
<dbReference type="RefSeq" id="WP_255329893.1">
    <property type="nucleotide sequence ID" value="NZ_JAKZEU010000003.1"/>
</dbReference>
<accession>A0ABT1MRE8</accession>
<dbReference type="PANTHER" id="PTHR43156">
    <property type="entry name" value="STAGE II SPORULATION PROTEIN E-RELATED"/>
    <property type="match status" value="1"/>
</dbReference>
<dbReference type="SUPFAM" id="SSF81606">
    <property type="entry name" value="PP2C-like"/>
    <property type="match status" value="1"/>
</dbReference>
<feature type="coiled-coil region" evidence="3">
    <location>
        <begin position="144"/>
        <end position="185"/>
    </location>
</feature>
<evidence type="ECO:0000256" key="1">
    <source>
        <dbReference type="ARBA" id="ARBA00022801"/>
    </source>
</evidence>
<protein>
    <submittedName>
        <fullName evidence="5">SpoIIE family protein phosphatase</fullName>
    </submittedName>
</protein>
<dbReference type="InterPro" id="IPR001932">
    <property type="entry name" value="PPM-type_phosphatase-like_dom"/>
</dbReference>
<dbReference type="Gene3D" id="3.60.40.10">
    <property type="entry name" value="PPM-type phosphatase domain"/>
    <property type="match status" value="1"/>
</dbReference>
<evidence type="ECO:0000313" key="5">
    <source>
        <dbReference type="EMBL" id="MCQ0970887.1"/>
    </source>
</evidence>
<name>A0ABT1MRE8_9RHOB</name>
<evidence type="ECO:0000256" key="2">
    <source>
        <dbReference type="PROSITE-ProRule" id="PRU00169"/>
    </source>
</evidence>
<reference evidence="5 6" key="1">
    <citation type="submission" date="2022-03" db="EMBL/GenBank/DDBJ databases">
        <authorList>
            <person name="He Y."/>
        </authorList>
    </citation>
    <scope>NUCLEOTIDE SEQUENCE [LARGE SCALE GENOMIC DNA]</scope>
    <source>
        <strain evidence="5 6">TK19116</strain>
    </source>
</reference>
<gene>
    <name evidence="5" type="ORF">MLD63_10665</name>
</gene>
<feature type="domain" description="Response regulatory" evidence="4">
    <location>
        <begin position="26"/>
        <end position="142"/>
    </location>
</feature>
<evidence type="ECO:0000313" key="6">
    <source>
        <dbReference type="Proteomes" id="UP001203945"/>
    </source>
</evidence>
<keyword evidence="2" id="KW-0597">Phosphoprotein</keyword>
<evidence type="ECO:0000256" key="3">
    <source>
        <dbReference type="SAM" id="Coils"/>
    </source>
</evidence>
<dbReference type="PANTHER" id="PTHR43156:SF2">
    <property type="entry name" value="STAGE II SPORULATION PROTEIN E"/>
    <property type="match status" value="1"/>
</dbReference>
<dbReference type="InterPro" id="IPR011006">
    <property type="entry name" value="CheY-like_superfamily"/>
</dbReference>
<dbReference type="SMART" id="SM00331">
    <property type="entry name" value="PP2C_SIG"/>
    <property type="match status" value="1"/>
</dbReference>
<comment type="caution">
    <text evidence="5">The sequence shown here is derived from an EMBL/GenBank/DDBJ whole genome shotgun (WGS) entry which is preliminary data.</text>
</comment>
<keyword evidence="1" id="KW-0378">Hydrolase</keyword>
<dbReference type="InterPro" id="IPR001789">
    <property type="entry name" value="Sig_transdc_resp-reg_receiver"/>
</dbReference>
<dbReference type="Pfam" id="PF00072">
    <property type="entry name" value="Response_reg"/>
    <property type="match status" value="1"/>
</dbReference>
<dbReference type="Pfam" id="PF07228">
    <property type="entry name" value="SpoIIE"/>
    <property type="match status" value="1"/>
</dbReference>